<dbReference type="NCBIfam" id="TIGR01490">
    <property type="entry name" value="HAD-SF-IB-hyp1"/>
    <property type="match status" value="1"/>
</dbReference>
<dbReference type="SUPFAM" id="SSF56784">
    <property type="entry name" value="HAD-like"/>
    <property type="match status" value="1"/>
</dbReference>
<keyword evidence="7" id="KW-1185">Reference proteome</keyword>
<evidence type="ECO:0000256" key="1">
    <source>
        <dbReference type="ARBA" id="ARBA00009184"/>
    </source>
</evidence>
<dbReference type="Gene3D" id="1.20.1440.100">
    <property type="entry name" value="SG protein - dephosphorylation function"/>
    <property type="match status" value="1"/>
</dbReference>
<dbReference type="PANTHER" id="PTHR43344">
    <property type="entry name" value="PHOSPHOSERINE PHOSPHATASE"/>
    <property type="match status" value="1"/>
</dbReference>
<keyword evidence="4" id="KW-0460">Magnesium</keyword>
<dbReference type="GO" id="GO:0046872">
    <property type="term" value="F:metal ion binding"/>
    <property type="evidence" value="ECO:0007669"/>
    <property type="project" value="UniProtKB-KW"/>
</dbReference>
<comment type="caution">
    <text evidence="6">The sequence shown here is derived from an EMBL/GenBank/DDBJ whole genome shotgun (WGS) entry which is preliminary data.</text>
</comment>
<dbReference type="NCBIfam" id="TIGR01488">
    <property type="entry name" value="HAD-SF-IB"/>
    <property type="match status" value="1"/>
</dbReference>
<reference evidence="6 7" key="1">
    <citation type="submission" date="2019-03" db="EMBL/GenBank/DDBJ databases">
        <title>Draft genome sequences of novel Actinobacteria.</title>
        <authorList>
            <person name="Sahin N."/>
            <person name="Ay H."/>
            <person name="Saygin H."/>
        </authorList>
    </citation>
    <scope>NUCLEOTIDE SEQUENCE [LARGE SCALE GENOMIC DNA]</scope>
    <source>
        <strain evidence="6 7">5K138</strain>
    </source>
</reference>
<proteinExistence type="inferred from homology"/>
<dbReference type="OrthoDB" id="25607at2"/>
<keyword evidence="5" id="KW-1133">Transmembrane helix</keyword>
<evidence type="ECO:0000313" key="6">
    <source>
        <dbReference type="EMBL" id="TDE00513.1"/>
    </source>
</evidence>
<keyword evidence="5" id="KW-0812">Transmembrane</keyword>
<evidence type="ECO:0000256" key="5">
    <source>
        <dbReference type="SAM" id="Phobius"/>
    </source>
</evidence>
<dbReference type="EMBL" id="SMKZ01000049">
    <property type="protein sequence ID" value="TDE00513.1"/>
    <property type="molecule type" value="Genomic_DNA"/>
</dbReference>
<evidence type="ECO:0000256" key="3">
    <source>
        <dbReference type="ARBA" id="ARBA00022801"/>
    </source>
</evidence>
<evidence type="ECO:0000313" key="7">
    <source>
        <dbReference type="Proteomes" id="UP000294739"/>
    </source>
</evidence>
<evidence type="ECO:0000256" key="4">
    <source>
        <dbReference type="ARBA" id="ARBA00022842"/>
    </source>
</evidence>
<dbReference type="AlphaFoldDB" id="A0A4R5CS77"/>
<gene>
    <name evidence="6" type="ORF">E1269_25450</name>
</gene>
<dbReference type="CDD" id="cd02612">
    <property type="entry name" value="HAD_PGPPase"/>
    <property type="match status" value="1"/>
</dbReference>
<dbReference type="InterPro" id="IPR023214">
    <property type="entry name" value="HAD_sf"/>
</dbReference>
<keyword evidence="2" id="KW-0479">Metal-binding</keyword>
<dbReference type="InterPro" id="IPR050582">
    <property type="entry name" value="HAD-like_SerB"/>
</dbReference>
<dbReference type="InParanoid" id="A0A4R5CS77"/>
<protein>
    <submittedName>
        <fullName evidence="6">HAD-IB family hydrolase</fullName>
    </submittedName>
</protein>
<dbReference type="Gene3D" id="3.40.50.1000">
    <property type="entry name" value="HAD superfamily/HAD-like"/>
    <property type="match status" value="1"/>
</dbReference>
<accession>A0A4R5CS77</accession>
<dbReference type="Pfam" id="PF12710">
    <property type="entry name" value="HAD"/>
    <property type="match status" value="1"/>
</dbReference>
<sequence length="273" mass="29696">MIVDNDDRSSTAAFFDLDKTIIAKSSTLAFSKSFYQGGLINRRAVLRSAYAQFVYLVGGADHDQMERMREYLSGLVTGWDVQVVKDIVAETLHTIVDPIVYDEAVTLIEEHHLAGRDVVVVSSSGAEVVEPIGQMLGADKIIGTRMVVGEDGKFTGEIDFYAYAENKAEAIRDLAKEEGYDLARSYAYTDSITDLPMLEAVGHAYAVNPDRPLRRTAAEHGWPVLVFSKPVALRQRASSIRDAPKPAIAAAAISAGAAAAGLAWYAVRRRGRG</sequence>
<comment type="similarity">
    <text evidence="1">Belongs to the HAD-like hydrolase superfamily. SerB family.</text>
</comment>
<dbReference type="PANTHER" id="PTHR43344:SF13">
    <property type="entry name" value="PHOSPHATASE RV3661-RELATED"/>
    <property type="match status" value="1"/>
</dbReference>
<keyword evidence="3 6" id="KW-0378">Hydrolase</keyword>
<organism evidence="6 7">
    <name type="scientific">Jiangella asiatica</name>
    <dbReference type="NCBI Taxonomy" id="2530372"/>
    <lineage>
        <taxon>Bacteria</taxon>
        <taxon>Bacillati</taxon>
        <taxon>Actinomycetota</taxon>
        <taxon>Actinomycetes</taxon>
        <taxon>Jiangellales</taxon>
        <taxon>Jiangellaceae</taxon>
        <taxon>Jiangella</taxon>
    </lineage>
</organism>
<dbReference type="FunFam" id="3.40.50.1000:FF:000025">
    <property type="entry name" value="HAD hydrolase, family IB"/>
    <property type="match status" value="1"/>
</dbReference>
<dbReference type="GO" id="GO:0016787">
    <property type="term" value="F:hydrolase activity"/>
    <property type="evidence" value="ECO:0007669"/>
    <property type="project" value="UniProtKB-KW"/>
</dbReference>
<dbReference type="Proteomes" id="UP000294739">
    <property type="component" value="Unassembled WGS sequence"/>
</dbReference>
<dbReference type="InterPro" id="IPR006385">
    <property type="entry name" value="HAD_hydro_SerB1"/>
</dbReference>
<name>A0A4R5CS77_9ACTN</name>
<evidence type="ECO:0000256" key="2">
    <source>
        <dbReference type="ARBA" id="ARBA00022723"/>
    </source>
</evidence>
<dbReference type="InterPro" id="IPR036412">
    <property type="entry name" value="HAD-like_sf"/>
</dbReference>
<feature type="transmembrane region" description="Helical" evidence="5">
    <location>
        <begin position="247"/>
        <end position="267"/>
    </location>
</feature>
<keyword evidence="5" id="KW-0472">Membrane</keyword>